<dbReference type="AlphaFoldDB" id="B7VNT5"/>
<keyword evidence="4" id="KW-0238">DNA-binding</keyword>
<dbReference type="eggNOG" id="COG2204">
    <property type="taxonomic scope" value="Bacteria"/>
</dbReference>
<dbReference type="PANTHER" id="PTHR32071">
    <property type="entry name" value="TRANSCRIPTIONAL REGULATORY PROTEIN"/>
    <property type="match status" value="1"/>
</dbReference>
<evidence type="ECO:0000313" key="10">
    <source>
        <dbReference type="Proteomes" id="UP000009100"/>
    </source>
</evidence>
<protein>
    <submittedName>
        <fullName evidence="9">Sigma-54 dependent response regulator</fullName>
    </submittedName>
</protein>
<dbReference type="InterPro" id="IPR011006">
    <property type="entry name" value="CheY-like_superfamily"/>
</dbReference>
<dbReference type="GO" id="GO:0006355">
    <property type="term" value="P:regulation of DNA-templated transcription"/>
    <property type="evidence" value="ECO:0007669"/>
    <property type="project" value="InterPro"/>
</dbReference>
<dbReference type="SUPFAM" id="SSF52172">
    <property type="entry name" value="CheY-like"/>
    <property type="match status" value="1"/>
</dbReference>
<dbReference type="EMBL" id="FM954972">
    <property type="protein sequence ID" value="CAV18667.1"/>
    <property type="molecule type" value="Genomic_DNA"/>
</dbReference>
<evidence type="ECO:0000259" key="7">
    <source>
        <dbReference type="PROSITE" id="PS50045"/>
    </source>
</evidence>
<dbReference type="SUPFAM" id="SSF46689">
    <property type="entry name" value="Homeodomain-like"/>
    <property type="match status" value="1"/>
</dbReference>
<evidence type="ECO:0000256" key="5">
    <source>
        <dbReference type="ARBA" id="ARBA00023163"/>
    </source>
</evidence>
<dbReference type="Pfam" id="PF00158">
    <property type="entry name" value="Sigma54_activat"/>
    <property type="match status" value="1"/>
</dbReference>
<dbReference type="KEGG" id="vsp:VS_1498"/>
<name>B7VNT5_VIBA3</name>
<evidence type="ECO:0000256" key="1">
    <source>
        <dbReference type="ARBA" id="ARBA00022741"/>
    </source>
</evidence>
<dbReference type="GO" id="GO:0005524">
    <property type="term" value="F:ATP binding"/>
    <property type="evidence" value="ECO:0007669"/>
    <property type="project" value="UniProtKB-KW"/>
</dbReference>
<dbReference type="Pfam" id="PF02954">
    <property type="entry name" value="HTH_8"/>
    <property type="match status" value="1"/>
</dbReference>
<dbReference type="GO" id="GO:0000160">
    <property type="term" value="P:phosphorelay signal transduction system"/>
    <property type="evidence" value="ECO:0007669"/>
    <property type="project" value="InterPro"/>
</dbReference>
<dbReference type="Gene3D" id="3.40.50.300">
    <property type="entry name" value="P-loop containing nucleotide triphosphate hydrolases"/>
    <property type="match status" value="1"/>
</dbReference>
<keyword evidence="2" id="KW-0067">ATP-binding</keyword>
<dbReference type="PROSITE" id="PS50045">
    <property type="entry name" value="SIGMA54_INTERACT_4"/>
    <property type="match status" value="1"/>
</dbReference>
<evidence type="ECO:0000256" key="2">
    <source>
        <dbReference type="ARBA" id="ARBA00022840"/>
    </source>
</evidence>
<dbReference type="STRING" id="575788.VS_1498"/>
<dbReference type="Pfam" id="PF00072">
    <property type="entry name" value="Response_reg"/>
    <property type="match status" value="1"/>
</dbReference>
<dbReference type="PROSITE" id="PS00676">
    <property type="entry name" value="SIGMA54_INTERACT_2"/>
    <property type="match status" value="1"/>
</dbReference>
<feature type="domain" description="Response regulatory" evidence="8">
    <location>
        <begin position="45"/>
        <end position="159"/>
    </location>
</feature>
<dbReference type="SMART" id="SM00382">
    <property type="entry name" value="AAA"/>
    <property type="match status" value="1"/>
</dbReference>
<dbReference type="Gene3D" id="1.10.8.60">
    <property type="match status" value="1"/>
</dbReference>
<dbReference type="Gene3D" id="1.10.10.60">
    <property type="entry name" value="Homeodomain-like"/>
    <property type="match status" value="1"/>
</dbReference>
<dbReference type="Proteomes" id="UP000009100">
    <property type="component" value="Chromosome 1"/>
</dbReference>
<dbReference type="SMART" id="SM00448">
    <property type="entry name" value="REC"/>
    <property type="match status" value="1"/>
</dbReference>
<dbReference type="InterPro" id="IPR003593">
    <property type="entry name" value="AAA+_ATPase"/>
</dbReference>
<keyword evidence="1" id="KW-0547">Nucleotide-binding</keyword>
<keyword evidence="5" id="KW-0804">Transcription</keyword>
<sequence length="509" mass="56850">MSLSHKRLIGTLCPNFPHRLIIMSLPSSPASNLNPNTLTQYQAFSVLVVDDEVGMQAILKKALGKFFGKVSSAGSVEEAEILRSSEHFDLIVLDINLPGRSGIEWEEAFNDNDKRADVIFMTGYADLEMTISALKLGASDFILKPFNLEQMIQAVLRCMDKRLDQRMQYALKRDVSRHIKTELIGNSDKTKQLKLLISQFAPSRASVLIEGESGTGKELVARGVHEASKRTGPFVPINCGAIAPELLESELFGHTSGAFTGAKKNREGLFRVASGGTLFLDEIGEMPLPMQAALLRVLEQRTIRPVGSEKEIAVDVRVVAATNRNLQQEVEKGHFRRDLFYRLNVLKIDVVPLRERPSDLIELVPYFTRLLASELSVPVPNWAHEDILAMNEYEWPGNIRELKNLVERCILLDKPPAHYWREINGDPAPTSISVTVSHGAEIPNLNNVDAAEGYPNTWTLKEVEKSHIEQLVSFHDGNKSAAARDLGVARKTLERKYKDWNTEGSEYAD</sequence>
<accession>B7VNT5</accession>
<dbReference type="InterPro" id="IPR002197">
    <property type="entry name" value="HTH_Fis"/>
</dbReference>
<feature type="domain" description="Sigma-54 factor interaction" evidence="7">
    <location>
        <begin position="183"/>
        <end position="411"/>
    </location>
</feature>
<evidence type="ECO:0000313" key="9">
    <source>
        <dbReference type="EMBL" id="CAV18667.1"/>
    </source>
</evidence>
<reference evidence="9 10" key="1">
    <citation type="submission" date="2009-02" db="EMBL/GenBank/DDBJ databases">
        <title>Vibrio splendidus str. LGP32 complete genome.</title>
        <authorList>
            <person name="Mazel D."/>
            <person name="Le Roux F."/>
        </authorList>
    </citation>
    <scope>NUCLEOTIDE SEQUENCE [LARGE SCALE GENOMIC DNA]</scope>
    <source>
        <strain evidence="9 10">LGP32</strain>
    </source>
</reference>
<dbReference type="GO" id="GO:0043565">
    <property type="term" value="F:sequence-specific DNA binding"/>
    <property type="evidence" value="ECO:0007669"/>
    <property type="project" value="InterPro"/>
</dbReference>
<dbReference type="CDD" id="cd00156">
    <property type="entry name" value="REC"/>
    <property type="match status" value="1"/>
</dbReference>
<keyword evidence="6" id="KW-0597">Phosphoprotein</keyword>
<evidence type="ECO:0000256" key="3">
    <source>
        <dbReference type="ARBA" id="ARBA00023015"/>
    </source>
</evidence>
<feature type="modified residue" description="4-aspartylphosphate" evidence="6">
    <location>
        <position position="94"/>
    </location>
</feature>
<proteinExistence type="predicted"/>
<dbReference type="InterPro" id="IPR001789">
    <property type="entry name" value="Sig_transdc_resp-reg_receiver"/>
</dbReference>
<evidence type="ECO:0000256" key="6">
    <source>
        <dbReference type="PROSITE-ProRule" id="PRU00169"/>
    </source>
</evidence>
<dbReference type="PROSITE" id="PS00688">
    <property type="entry name" value="SIGMA54_INTERACT_3"/>
    <property type="match status" value="1"/>
</dbReference>
<dbReference type="InterPro" id="IPR027417">
    <property type="entry name" value="P-loop_NTPase"/>
</dbReference>
<dbReference type="CDD" id="cd00009">
    <property type="entry name" value="AAA"/>
    <property type="match status" value="1"/>
</dbReference>
<organism evidence="9 10">
    <name type="scientific">Vibrio atlanticus (strain LGP32)</name>
    <name type="common">Vibrio splendidus (strain Mel32)</name>
    <dbReference type="NCBI Taxonomy" id="575788"/>
    <lineage>
        <taxon>Bacteria</taxon>
        <taxon>Pseudomonadati</taxon>
        <taxon>Pseudomonadota</taxon>
        <taxon>Gammaproteobacteria</taxon>
        <taxon>Vibrionales</taxon>
        <taxon>Vibrionaceae</taxon>
        <taxon>Vibrio</taxon>
    </lineage>
</organism>
<dbReference type="InterPro" id="IPR025944">
    <property type="entry name" value="Sigma_54_int_dom_CS"/>
</dbReference>
<dbReference type="PANTHER" id="PTHR32071:SF91">
    <property type="entry name" value="TUNGSTATE-RESPONSIVE TWO COMPONENT SIGMA54-DEPENDENT SIGNAL TRANSDUCTION SYSTEM RESPONSE REGULATOR FIS FAMILY"/>
    <property type="match status" value="1"/>
</dbReference>
<dbReference type="HOGENOM" id="CLU_000445_0_6_6"/>
<dbReference type="Gene3D" id="3.40.50.2300">
    <property type="match status" value="1"/>
</dbReference>
<dbReference type="InterPro" id="IPR009057">
    <property type="entry name" value="Homeodomain-like_sf"/>
</dbReference>
<gene>
    <name evidence="9" type="ordered locus">VS_1498</name>
</gene>
<dbReference type="Pfam" id="PF25601">
    <property type="entry name" value="AAA_lid_14"/>
    <property type="match status" value="1"/>
</dbReference>
<dbReference type="FunFam" id="3.40.50.300:FF:000006">
    <property type="entry name" value="DNA-binding transcriptional regulator NtrC"/>
    <property type="match status" value="1"/>
</dbReference>
<dbReference type="InterPro" id="IPR025943">
    <property type="entry name" value="Sigma_54_int_dom_ATP-bd_2"/>
</dbReference>
<evidence type="ECO:0000259" key="8">
    <source>
        <dbReference type="PROSITE" id="PS50110"/>
    </source>
</evidence>
<dbReference type="InterPro" id="IPR058031">
    <property type="entry name" value="AAA_lid_NorR"/>
</dbReference>
<dbReference type="InterPro" id="IPR025662">
    <property type="entry name" value="Sigma_54_int_dom_ATP-bd_1"/>
</dbReference>
<dbReference type="InterPro" id="IPR002078">
    <property type="entry name" value="Sigma_54_int"/>
</dbReference>
<evidence type="ECO:0000256" key="4">
    <source>
        <dbReference type="ARBA" id="ARBA00023125"/>
    </source>
</evidence>
<dbReference type="PROSITE" id="PS00675">
    <property type="entry name" value="SIGMA54_INTERACT_1"/>
    <property type="match status" value="1"/>
</dbReference>
<dbReference type="SUPFAM" id="SSF52540">
    <property type="entry name" value="P-loop containing nucleoside triphosphate hydrolases"/>
    <property type="match status" value="1"/>
</dbReference>
<dbReference type="PROSITE" id="PS50110">
    <property type="entry name" value="RESPONSE_REGULATORY"/>
    <property type="match status" value="1"/>
</dbReference>
<keyword evidence="3" id="KW-0805">Transcription regulation</keyword>